<keyword evidence="3" id="KW-1185">Reference proteome</keyword>
<feature type="domain" description="Novel STAND NTPase 3" evidence="1">
    <location>
        <begin position="59"/>
        <end position="157"/>
    </location>
</feature>
<dbReference type="Gene3D" id="3.40.50.300">
    <property type="entry name" value="P-loop containing nucleotide triphosphate hydrolases"/>
    <property type="match status" value="1"/>
</dbReference>
<evidence type="ECO:0000259" key="1">
    <source>
        <dbReference type="Pfam" id="PF20720"/>
    </source>
</evidence>
<feature type="non-terminal residue" evidence="2">
    <location>
        <position position="162"/>
    </location>
</feature>
<gene>
    <name evidence="2" type="ORF">AM593_08772</name>
</gene>
<organism evidence="2 3">
    <name type="scientific">Mytilus galloprovincialis</name>
    <name type="common">Mediterranean mussel</name>
    <dbReference type="NCBI Taxonomy" id="29158"/>
    <lineage>
        <taxon>Eukaryota</taxon>
        <taxon>Metazoa</taxon>
        <taxon>Spiralia</taxon>
        <taxon>Lophotrochozoa</taxon>
        <taxon>Mollusca</taxon>
        <taxon>Bivalvia</taxon>
        <taxon>Autobranchia</taxon>
        <taxon>Pteriomorphia</taxon>
        <taxon>Mytilida</taxon>
        <taxon>Mytiloidea</taxon>
        <taxon>Mytilidae</taxon>
        <taxon>Mytilinae</taxon>
        <taxon>Mytilus</taxon>
    </lineage>
</organism>
<dbReference type="EMBL" id="KV587541">
    <property type="protein sequence ID" value="OPL32693.1"/>
    <property type="molecule type" value="Genomic_DNA"/>
</dbReference>
<name>A0A3L5TRY3_MYTGA</name>
<protein>
    <recommendedName>
        <fullName evidence="1">Novel STAND NTPase 3 domain-containing protein</fullName>
    </recommendedName>
</protein>
<dbReference type="Pfam" id="PF20720">
    <property type="entry name" value="nSTAND3"/>
    <property type="match status" value="1"/>
</dbReference>
<proteinExistence type="predicted"/>
<dbReference type="InterPro" id="IPR027417">
    <property type="entry name" value="P-loop_NTPase"/>
</dbReference>
<dbReference type="SUPFAM" id="SSF52540">
    <property type="entry name" value="P-loop containing nucleoside triphosphate hydrolases"/>
    <property type="match status" value="1"/>
</dbReference>
<feature type="non-terminal residue" evidence="2">
    <location>
        <position position="1"/>
    </location>
</feature>
<accession>A0A3L5TRY3</accession>
<comment type="caution">
    <text evidence="2">The sequence shown here is derived from an EMBL/GenBank/DDBJ whole genome shotgun (WGS) entry which is preliminary data.</text>
</comment>
<evidence type="ECO:0000313" key="3">
    <source>
        <dbReference type="Proteomes" id="UP000266721"/>
    </source>
</evidence>
<dbReference type="Proteomes" id="UP000266721">
    <property type="component" value="Unassembled WGS sequence"/>
</dbReference>
<reference evidence="2 3" key="1">
    <citation type="journal article" date="2016" name="PLoS ONE">
        <title>A First Insight into the Genome of the Filter-Feeder Mussel Mytilus galloprovincialis.</title>
        <authorList>
            <person name="Murgarella M."/>
            <person name="Puiu D."/>
            <person name="Novoa B."/>
            <person name="Figueras A."/>
            <person name="Posada D."/>
            <person name="Canchaya C."/>
        </authorList>
    </citation>
    <scope>NUCLEOTIDE SEQUENCE [LARGE SCALE GENOMIC DNA]</scope>
    <source>
        <tissue evidence="2">Muscle</tissue>
    </source>
</reference>
<dbReference type="AlphaFoldDB" id="A0A3L5TRY3"/>
<dbReference type="InterPro" id="IPR049050">
    <property type="entry name" value="nSTAND3"/>
</dbReference>
<sequence length="162" mass="18473">LESTLSGSIDVASIQQDVNQQRLLDELTERVLKLETENINRSEIRRKTISIWKEEDTKFVITKISECVTETLTKHKAVILVGHPGCGKSATAKHVALKLQREEGYEIGEVDQPDDIVKYYNSKTKQLFLIEDICGKFAIDQQKADQWTENDSKIEKLLQPNT</sequence>
<evidence type="ECO:0000313" key="2">
    <source>
        <dbReference type="EMBL" id="OPL32693.1"/>
    </source>
</evidence>